<dbReference type="PROSITE" id="PS50011">
    <property type="entry name" value="PROTEIN_KINASE_DOM"/>
    <property type="match status" value="1"/>
</dbReference>
<dbReference type="SMART" id="SM00220">
    <property type="entry name" value="S_TKc"/>
    <property type="match status" value="1"/>
</dbReference>
<keyword evidence="1 6" id="KW-0723">Serine/threonine-protein kinase</keyword>
<evidence type="ECO:0000256" key="2">
    <source>
        <dbReference type="ARBA" id="ARBA00022679"/>
    </source>
</evidence>
<dbReference type="Gene3D" id="1.25.40.10">
    <property type="entry name" value="Tetratricopeptide repeat domain"/>
    <property type="match status" value="1"/>
</dbReference>
<dbReference type="EC" id="2.7.11.1" evidence="6"/>
<name>A0A0N0S0F6_RHORH</name>
<dbReference type="GO" id="GO:0004674">
    <property type="term" value="F:protein serine/threonine kinase activity"/>
    <property type="evidence" value="ECO:0007669"/>
    <property type="project" value="UniProtKB-UniRule"/>
</dbReference>
<organism evidence="10 11">
    <name type="scientific">Rhodococcus rhodochrous KG-21</name>
    <dbReference type="NCBI Taxonomy" id="1441923"/>
    <lineage>
        <taxon>Bacteria</taxon>
        <taxon>Bacillati</taxon>
        <taxon>Actinomycetota</taxon>
        <taxon>Actinomycetes</taxon>
        <taxon>Mycobacteriales</taxon>
        <taxon>Nocardiaceae</taxon>
        <taxon>Rhodococcus</taxon>
    </lineage>
</organism>
<dbReference type="Gene3D" id="3.40.50.300">
    <property type="entry name" value="P-loop containing nucleotide triphosphate hydrolases"/>
    <property type="match status" value="1"/>
</dbReference>
<evidence type="ECO:0000256" key="8">
    <source>
        <dbReference type="SAM" id="MobiDB-lite"/>
    </source>
</evidence>
<evidence type="ECO:0000313" key="11">
    <source>
        <dbReference type="Proteomes" id="UP000037712"/>
    </source>
</evidence>
<accession>A0A0N0S0F6</accession>
<dbReference type="InterPro" id="IPR017441">
    <property type="entry name" value="Protein_kinase_ATP_BS"/>
</dbReference>
<dbReference type="InterPro" id="IPR041617">
    <property type="entry name" value="TPR_MalT"/>
</dbReference>
<dbReference type="SUPFAM" id="SSF52540">
    <property type="entry name" value="P-loop containing nucleoside triphosphate hydrolases"/>
    <property type="match status" value="1"/>
</dbReference>
<dbReference type="GO" id="GO:0106310">
    <property type="term" value="F:protein serine kinase activity"/>
    <property type="evidence" value="ECO:0007669"/>
    <property type="project" value="UniProtKB-UniRule"/>
</dbReference>
<dbReference type="AlphaFoldDB" id="A0A0N0S0F6"/>
<feature type="region of interest" description="Disordered" evidence="8">
    <location>
        <begin position="305"/>
        <end position="325"/>
    </location>
</feature>
<keyword evidence="2 6" id="KW-0808">Transferase</keyword>
<dbReference type="Gene3D" id="3.30.200.20">
    <property type="entry name" value="Phosphorylase Kinase, domain 1"/>
    <property type="match status" value="1"/>
</dbReference>
<feature type="compositionally biased region" description="Pro residues" evidence="8">
    <location>
        <begin position="309"/>
        <end position="319"/>
    </location>
</feature>
<dbReference type="GO" id="GO:0046872">
    <property type="term" value="F:metal ion binding"/>
    <property type="evidence" value="ECO:0007669"/>
    <property type="project" value="UniProtKB-UniRule"/>
</dbReference>
<dbReference type="PROSITE" id="PS00108">
    <property type="entry name" value="PROTEIN_KINASE_ST"/>
    <property type="match status" value="1"/>
</dbReference>
<dbReference type="CDD" id="cd14014">
    <property type="entry name" value="STKc_PknB_like"/>
    <property type="match status" value="1"/>
</dbReference>
<dbReference type="PROSITE" id="PS00107">
    <property type="entry name" value="PROTEIN_KINASE_ATP"/>
    <property type="match status" value="1"/>
</dbReference>
<dbReference type="Gene3D" id="1.10.510.10">
    <property type="entry name" value="Transferase(Phosphotransferase) domain 1"/>
    <property type="match status" value="1"/>
</dbReference>
<dbReference type="SUPFAM" id="SSF56112">
    <property type="entry name" value="Protein kinase-like (PK-like)"/>
    <property type="match status" value="1"/>
</dbReference>
<dbReference type="InterPro" id="IPR008271">
    <property type="entry name" value="Ser/Thr_kinase_AS"/>
</dbReference>
<gene>
    <name evidence="10" type="ORF">Z051_22285</name>
</gene>
<reference evidence="11" key="2">
    <citation type="submission" date="2015-01" db="EMBL/GenBank/DDBJ databases">
        <title>Draft genome sequence of potential hydrocarbon metabolising strain of Rhodococcus rhodochrous.</title>
        <authorList>
            <person name="Aggarwal R.K."/>
            <person name="Dawar C."/>
        </authorList>
    </citation>
    <scope>NUCLEOTIDE SEQUENCE [LARGE SCALE GENOMIC DNA]</scope>
    <source>
        <strain evidence="11">KG-21</strain>
    </source>
</reference>
<dbReference type="InterPro" id="IPR011990">
    <property type="entry name" value="TPR-like_helical_dom_sf"/>
</dbReference>
<comment type="catalytic activity">
    <reaction evidence="6">
        <text>L-threonyl-[protein] + ATP = O-phospho-L-threonyl-[protein] + ADP + H(+)</text>
        <dbReference type="Rhea" id="RHEA:46608"/>
        <dbReference type="Rhea" id="RHEA-COMP:11060"/>
        <dbReference type="Rhea" id="RHEA-COMP:11605"/>
        <dbReference type="ChEBI" id="CHEBI:15378"/>
        <dbReference type="ChEBI" id="CHEBI:30013"/>
        <dbReference type="ChEBI" id="CHEBI:30616"/>
        <dbReference type="ChEBI" id="CHEBI:61977"/>
        <dbReference type="ChEBI" id="CHEBI:456216"/>
        <dbReference type="EC" id="2.7.11.1"/>
    </reaction>
</comment>
<dbReference type="RefSeq" id="WP_054374622.1">
    <property type="nucleotide sequence ID" value="NZ_AZYO01000082.1"/>
</dbReference>
<keyword evidence="3 6" id="KW-0547">Nucleotide-binding</keyword>
<dbReference type="PANTHER" id="PTHR43289">
    <property type="entry name" value="MITOGEN-ACTIVATED PROTEIN KINASE KINASE KINASE 20-RELATED"/>
    <property type="match status" value="1"/>
</dbReference>
<comment type="caution">
    <text evidence="10">The sequence shown here is derived from an EMBL/GenBank/DDBJ whole genome shotgun (WGS) entry which is preliminary data.</text>
</comment>
<dbReference type="InterPro" id="IPR059106">
    <property type="entry name" value="WHD_MalT"/>
</dbReference>
<evidence type="ECO:0000256" key="5">
    <source>
        <dbReference type="ARBA" id="ARBA00022840"/>
    </source>
</evidence>
<comment type="catalytic activity">
    <reaction evidence="6">
        <text>L-seryl-[protein] + ATP = O-phospho-L-seryl-[protein] + ADP + H(+)</text>
        <dbReference type="Rhea" id="RHEA:17989"/>
        <dbReference type="Rhea" id="RHEA-COMP:9863"/>
        <dbReference type="Rhea" id="RHEA-COMP:11604"/>
        <dbReference type="ChEBI" id="CHEBI:15378"/>
        <dbReference type="ChEBI" id="CHEBI:29999"/>
        <dbReference type="ChEBI" id="CHEBI:30616"/>
        <dbReference type="ChEBI" id="CHEBI:83421"/>
        <dbReference type="ChEBI" id="CHEBI:456216"/>
        <dbReference type="EC" id="2.7.11.1"/>
    </reaction>
</comment>
<dbReference type="Pfam" id="PF17874">
    <property type="entry name" value="TPR_MalT"/>
    <property type="match status" value="1"/>
</dbReference>
<dbReference type="EMBL" id="AZYO01000082">
    <property type="protein sequence ID" value="KOS54043.1"/>
    <property type="molecule type" value="Genomic_DNA"/>
</dbReference>
<evidence type="ECO:0000256" key="1">
    <source>
        <dbReference type="ARBA" id="ARBA00022527"/>
    </source>
</evidence>
<evidence type="ECO:0000256" key="3">
    <source>
        <dbReference type="ARBA" id="ARBA00022741"/>
    </source>
</evidence>
<evidence type="ECO:0000256" key="6">
    <source>
        <dbReference type="PIRNR" id="PIRNR000574"/>
    </source>
</evidence>
<evidence type="ECO:0000259" key="9">
    <source>
        <dbReference type="PROSITE" id="PS50011"/>
    </source>
</evidence>
<evidence type="ECO:0000313" key="10">
    <source>
        <dbReference type="EMBL" id="KOS54043.1"/>
    </source>
</evidence>
<dbReference type="GO" id="GO:0005524">
    <property type="term" value="F:ATP binding"/>
    <property type="evidence" value="ECO:0007669"/>
    <property type="project" value="UniProtKB-UniRule"/>
</dbReference>
<dbReference type="InterPro" id="IPR011009">
    <property type="entry name" value="Kinase-like_dom_sf"/>
</dbReference>
<comment type="similarity">
    <text evidence="6">Belongs to the protein kinase superfamily.</text>
</comment>
<feature type="domain" description="Protein kinase" evidence="9">
    <location>
        <begin position="33"/>
        <end position="289"/>
    </location>
</feature>
<evidence type="ECO:0000256" key="4">
    <source>
        <dbReference type="ARBA" id="ARBA00022777"/>
    </source>
</evidence>
<dbReference type="PANTHER" id="PTHR43289:SF6">
    <property type="entry name" value="SERINE_THREONINE-PROTEIN KINASE NEKL-3"/>
    <property type="match status" value="1"/>
</dbReference>
<proteinExistence type="inferred from homology"/>
<dbReference type="InterPro" id="IPR027417">
    <property type="entry name" value="P-loop_NTPase"/>
</dbReference>
<dbReference type="Pfam" id="PF00069">
    <property type="entry name" value="Pkinase"/>
    <property type="match status" value="1"/>
</dbReference>
<dbReference type="Pfam" id="PF25873">
    <property type="entry name" value="WHD_MalT"/>
    <property type="match status" value="1"/>
</dbReference>
<feature type="binding site" evidence="7">
    <location>
        <position position="62"/>
    </location>
    <ligand>
        <name>ATP</name>
        <dbReference type="ChEBI" id="CHEBI:30616"/>
    </ligand>
</feature>
<keyword evidence="4 6" id="KW-0418">Kinase</keyword>
<dbReference type="InterPro" id="IPR000719">
    <property type="entry name" value="Prot_kinase_dom"/>
</dbReference>
<dbReference type="Proteomes" id="UP000037712">
    <property type="component" value="Unassembled WGS sequence"/>
</dbReference>
<dbReference type="PIRSF" id="PIRSF000574">
    <property type="entry name" value="Ser/Thr_PK_PknK_prd"/>
    <property type="match status" value="1"/>
</dbReference>
<dbReference type="PATRIC" id="fig|1441923.3.peg.4841"/>
<evidence type="ECO:0000256" key="7">
    <source>
        <dbReference type="PROSITE-ProRule" id="PRU10141"/>
    </source>
</evidence>
<dbReference type="InterPro" id="IPR016236">
    <property type="entry name" value="Ser/Thr_kinase_PknK_prd"/>
</dbReference>
<reference evidence="10 11" key="1">
    <citation type="journal article" date="2015" name="Genome Announc.">
        <title>Draft Genome Sequence of Rhodococcus rhodochrous Strain KG-21, a Soil Isolate from Oil Fields of Krishna-Godavari Basin, India.</title>
        <authorList>
            <person name="Dawar C."/>
            <person name="Aggarwal R.K."/>
        </authorList>
    </citation>
    <scope>NUCLEOTIDE SEQUENCE [LARGE SCALE GENOMIC DNA]</scope>
    <source>
        <strain evidence="10 11">KG-21</strain>
    </source>
</reference>
<keyword evidence="5 6" id="KW-0067">ATP-binding</keyword>
<protein>
    <recommendedName>
        <fullName evidence="6">Serine/threonine-protein kinase PknK</fullName>
        <ecNumber evidence="6">2.7.11.1</ecNumber>
    </recommendedName>
    <alternativeName>
        <fullName evidence="6">Protein kinase K</fullName>
    </alternativeName>
</protein>
<sequence>MAENDPLATQRATVSHAAAAEDETVEDLRLAGFADATEIGRGGFGVVYRCRETALERTVAVKVLTAPLDADNLDRFLREQRAMGRLSGHPHIVTVLQVGTTGSGRPYLVMHYHPHDSLEARIRRYGPLPWPDVLRIGVKLAGALETAHRTDVLHRDVKPANILLTQYGEPQLTDFGIARIADGFRTSSGAITGSPAFTAPEILAGAPPTPAADVYGLAATLFCALTGHAAFERRRGEQVVTQFLRITTEPVPDLRGTGVPEEVCSALERGMATDPDARPQSAAEFGELLQRAQERGGCDVDEMALPADPDGPGPLPVPGTPHTTGPHLTPTGPHLTPTAIATPPVPVTRFRPHAASRPLVPRTHLIDRLRLARRRRLVAIHAPTGFGKSTLAAQWREVLTAEGVAVAWLAVDRDDNDVVWFLTHLIEAFRQVRPQFARQLRQVLEAHGDDAERYVLSTLIDETHREETPMALVIEDWHLVTAPGTVAALDFLLDRGCHHLQLVVTSRSRAGLPLSRMRVLDELVEIDSEALRFDAEEAEGFLRDVSGLDLGPEDIRGLTEVTDGWVAALQLVSLSLRDCEDPTDLIENLSGRHRAIGEFLADNVLDTLEPEVYEFLLATSVTDEITGSLATALTGDLHGQAMLEQIEARDLFLRRVDDEGSWFRYHRLFADFLRRRLERDHPERVEPLHRAAAQWFAHQHMLREAVDHALSADDQELAVDIIAADGMFLIEHSHMTTLLALVAKLPPRVVATHPRLQMTVAWANALLQRADQTRTALAAARGCFSCCNAAAEDIAVLQVEADVVEGVVAVSTDRIADVADKVAPCLDDPDAFRPWVVSVAANVATFVDIYRFDFESARRRQRWAEPYHRASNGPFSRVYGQCLLGIAANEQLDVAAAEGHFRAGLRAARKVGGIHTHAARLAAAMLGELLYEQGRITEAEALLDESHELGTEGGVPDFMIARFVTAARLKALRGDRAAAAALLDEGARAADDYRLPRLCARVVNERVRLGLPGPQPAPRQMPDSDAPDPDGIAEITAQVEDATAIRLLYGSGRPEDAAVACEWARLWHRRVSGRGRRRAELQALRLLVACLHAAGRIEEAQHVLAPAVATCGRLGMLRYLVDGGAHVVPLLPLLRDRLRTLLWPPDWPAVDEAFLDEMVRLAEAGGARIAL</sequence>